<feature type="region of interest" description="Disordered" evidence="1">
    <location>
        <begin position="690"/>
        <end position="709"/>
    </location>
</feature>
<reference evidence="3 4" key="1">
    <citation type="submission" date="2019-03" db="EMBL/GenBank/DDBJ databases">
        <title>Genomic Encyclopedia of Type Strains, Phase III (KMG-III): the genomes of soil and plant-associated and newly described type strains.</title>
        <authorList>
            <person name="Whitman W."/>
        </authorList>
    </citation>
    <scope>NUCLEOTIDE SEQUENCE [LARGE SCALE GENOMIC DNA]</scope>
    <source>
        <strain evidence="3 4">VKMAc-2574</strain>
    </source>
</reference>
<evidence type="ECO:0000313" key="4">
    <source>
        <dbReference type="Proteomes" id="UP000295060"/>
    </source>
</evidence>
<feature type="transmembrane region" description="Helical" evidence="2">
    <location>
        <begin position="16"/>
        <end position="36"/>
    </location>
</feature>
<dbReference type="EMBL" id="SODU01000003">
    <property type="protein sequence ID" value="TDW87053.1"/>
    <property type="molecule type" value="Genomic_DNA"/>
</dbReference>
<keyword evidence="2" id="KW-0472">Membrane</keyword>
<accession>A0ABY2F9H7</accession>
<evidence type="ECO:0000256" key="2">
    <source>
        <dbReference type="SAM" id="Phobius"/>
    </source>
</evidence>
<name>A0ABY2F9H7_9ACTN</name>
<comment type="caution">
    <text evidence="3">The sequence shown here is derived from an EMBL/GenBank/DDBJ whole genome shotgun (WGS) entry which is preliminary data.</text>
</comment>
<evidence type="ECO:0000313" key="3">
    <source>
        <dbReference type="EMBL" id="TDW87053.1"/>
    </source>
</evidence>
<keyword evidence="4" id="KW-1185">Reference proteome</keyword>
<keyword evidence="2" id="KW-0812">Transmembrane</keyword>
<evidence type="ECO:0008006" key="5">
    <source>
        <dbReference type="Google" id="ProtNLM"/>
    </source>
</evidence>
<keyword evidence="2" id="KW-1133">Transmembrane helix</keyword>
<dbReference type="RefSeq" id="WP_134131074.1">
    <property type="nucleotide sequence ID" value="NZ_SODU01000003.1"/>
</dbReference>
<organism evidence="3 4">
    <name type="scientific">Kribbella pratensis</name>
    <dbReference type="NCBI Taxonomy" id="2512112"/>
    <lineage>
        <taxon>Bacteria</taxon>
        <taxon>Bacillati</taxon>
        <taxon>Actinomycetota</taxon>
        <taxon>Actinomycetes</taxon>
        <taxon>Propionibacteriales</taxon>
        <taxon>Kribbellaceae</taxon>
        <taxon>Kribbella</taxon>
    </lineage>
</organism>
<protein>
    <recommendedName>
        <fullName evidence="5">Flp pilus-assembly TadG-like N-terminal domain-containing protein</fullName>
    </recommendedName>
</protein>
<dbReference type="Proteomes" id="UP000295060">
    <property type="component" value="Unassembled WGS sequence"/>
</dbReference>
<evidence type="ECO:0000256" key="1">
    <source>
        <dbReference type="SAM" id="MobiDB-lite"/>
    </source>
</evidence>
<gene>
    <name evidence="3" type="ORF">EV137_5124</name>
</gene>
<sequence length="709" mass="73148">MRDRIARARARGDEGAALVLALIVITVVALSLTALLNLSDTSVRTTVGLRDQVADTYNADGAMQAAINNLRNSTYNHNAGQHCFGASDTLQLSSFYGSSSAAVTCTADPKKVLIQCPSLSQCNRPGNAILTLGKISGEDGLNIQQPTGSTFRVHGNVFSNSNINVVNGALNTNANAWARGSCAGTIQAVPAADCNIGGASNPLGDDPGYLPAASIAGLPHRTLPSCTTPNSVIRFEPGYYDDAKGLSDMMSSSSSCKGSTFWFPPVYDGSGKPAATGVYYFDFHNSGDNANPLLNSNGGDVWTVDNGYLVAGTPVNSAGAIISTPPVRPTIPGSCDNPINNGNAIGVQFIFGGESQLAVRAAQAELCGTYDSNAAPVALYGLSSGSETPTAWADASALKLDAVSRAGGFGVTATPSSLSAIDNTGFATWKSTSKNDSTVMTVDGFVPPSAVPAGSVLQSAAVKVVHRHSDPASTEKFDVTLKVKPSNLTVGDSITIPANSGAFRTDLIPLDAARTGAIADAIYKGTFSGATITMTPNLANPAKTDLLDIDALQLELKFTPPAFRAGSGCVRTGPYTGTGSTSCALVSTPNQSGNQFYVQGTTYTPKAALDITLNNAAEQVFRFGVVSRSLWIKETGSFSYGGVVIEVPDDSPGFVFSLYLSAYICSGAGPCSTGGAPVLRSKVALVDSNPMAPSPGHRQVTVLSWSRPG</sequence>
<proteinExistence type="predicted"/>